<dbReference type="RefSeq" id="WP_148348989.1">
    <property type="nucleotide sequence ID" value="NZ_JBHSBF010000020.1"/>
</dbReference>
<dbReference type="Proteomes" id="UP000322634">
    <property type="component" value="Unassembled WGS sequence"/>
</dbReference>
<gene>
    <name evidence="1" type="ORF">FXF65_07445</name>
</gene>
<name>A0A5D0UEF8_9ACTN</name>
<dbReference type="AlphaFoldDB" id="A0A5D0UEF8"/>
<reference evidence="1 2" key="1">
    <citation type="submission" date="2019-08" db="EMBL/GenBank/DDBJ databases">
        <title>Actinomadura sp. nov. CYP1-5 isolated from mountain soil.</title>
        <authorList>
            <person name="Songsumanus A."/>
            <person name="Kuncharoen N."/>
            <person name="Kudo T."/>
            <person name="Yuki M."/>
            <person name="Igarashi Y."/>
            <person name="Tanasupawat S."/>
        </authorList>
    </citation>
    <scope>NUCLEOTIDE SEQUENCE [LARGE SCALE GENOMIC DNA]</scope>
    <source>
        <strain evidence="1 2">GKU157</strain>
    </source>
</reference>
<accession>A0A5D0UEF8</accession>
<dbReference type="OrthoDB" id="3482573at2"/>
<sequence>MGCCNNTPPYDEQFCGCPAGCDCKCATVCCCDGEHLARLAAAGGMTQIFGPAEKLDAAVRRIAPQVSVSAVRDEDSGLTRVHITYRNRGPLVLGWDGQTYRRWTPDDGYGAILPPDPEDAARRAAEMLGARIPTATLRP</sequence>
<protein>
    <submittedName>
        <fullName evidence="1">Uncharacterized protein</fullName>
    </submittedName>
</protein>
<evidence type="ECO:0000313" key="1">
    <source>
        <dbReference type="EMBL" id="TYC16434.1"/>
    </source>
</evidence>
<dbReference type="EMBL" id="VSFF01000003">
    <property type="protein sequence ID" value="TYC16434.1"/>
    <property type="molecule type" value="Genomic_DNA"/>
</dbReference>
<evidence type="ECO:0000313" key="2">
    <source>
        <dbReference type="Proteomes" id="UP000322634"/>
    </source>
</evidence>
<organism evidence="1 2">
    <name type="scientific">Actinomadura syzygii</name>
    <dbReference type="NCBI Taxonomy" id="1427538"/>
    <lineage>
        <taxon>Bacteria</taxon>
        <taxon>Bacillati</taxon>
        <taxon>Actinomycetota</taxon>
        <taxon>Actinomycetes</taxon>
        <taxon>Streptosporangiales</taxon>
        <taxon>Thermomonosporaceae</taxon>
        <taxon>Actinomadura</taxon>
    </lineage>
</organism>
<keyword evidence="2" id="KW-1185">Reference proteome</keyword>
<proteinExistence type="predicted"/>
<comment type="caution">
    <text evidence="1">The sequence shown here is derived from an EMBL/GenBank/DDBJ whole genome shotgun (WGS) entry which is preliminary data.</text>
</comment>